<dbReference type="InterPro" id="IPR041118">
    <property type="entry name" value="Rx_N"/>
</dbReference>
<dbReference type="CDD" id="cd14798">
    <property type="entry name" value="RX-CC_like"/>
    <property type="match status" value="1"/>
</dbReference>
<evidence type="ECO:0000313" key="6">
    <source>
        <dbReference type="Proteomes" id="UP000327085"/>
    </source>
</evidence>
<sequence length="208" mass="23742">MAESVVCFVIEKLVSLLISTEAKLSGDVRKEVGCIRDELESIRSFLKDGDAKEAVEGEMDDSIKTWVGQIREAISEDEVLGLQSISTPPQFIRLLYLKGHLEKLRSWISQLHHLVKLQIFWSRLRDSPLKAFQNLPHLLELGFSYKAYDDNGVMPDLQELQIGPSPQLKEVPSGIHHLRNLTTLRFVDMPKQFPGHMDPNNGQHYWVV</sequence>
<dbReference type="OMA" id="NEQDYWI"/>
<evidence type="ECO:0000259" key="4">
    <source>
        <dbReference type="Pfam" id="PF18052"/>
    </source>
</evidence>
<evidence type="ECO:0000313" key="5">
    <source>
        <dbReference type="EMBL" id="VVA10987.1"/>
    </source>
</evidence>
<evidence type="ECO:0000256" key="2">
    <source>
        <dbReference type="ARBA" id="ARBA00022741"/>
    </source>
</evidence>
<dbReference type="Gene3D" id="1.20.5.4130">
    <property type="match status" value="1"/>
</dbReference>
<gene>
    <name evidence="5" type="ORF">ALMOND_2B036003</name>
</gene>
<dbReference type="SUPFAM" id="SSF52058">
    <property type="entry name" value="L domain-like"/>
    <property type="match status" value="1"/>
</dbReference>
<keyword evidence="2" id="KW-0547">Nucleotide-binding</keyword>
<dbReference type="GO" id="GO:0000166">
    <property type="term" value="F:nucleotide binding"/>
    <property type="evidence" value="ECO:0007669"/>
    <property type="project" value="UniProtKB-KW"/>
</dbReference>
<dbReference type="AlphaFoldDB" id="A0A5E4E587"/>
<dbReference type="Gene3D" id="3.80.10.10">
    <property type="entry name" value="Ribonuclease Inhibitor"/>
    <property type="match status" value="1"/>
</dbReference>
<protein>
    <recommendedName>
        <fullName evidence="4">Disease resistance N-terminal domain-containing protein</fullName>
    </recommendedName>
</protein>
<accession>A0A5E4E587</accession>
<dbReference type="EMBL" id="CABIKO010000003">
    <property type="protein sequence ID" value="VVA10987.1"/>
    <property type="molecule type" value="Genomic_DNA"/>
</dbReference>
<name>A0A5E4E587_PRUDU</name>
<reference evidence="6" key="1">
    <citation type="journal article" date="2020" name="Plant J.">
        <title>Transposons played a major role in the diversification between the closely related almond and peach genomes: results from the almond genome sequence.</title>
        <authorList>
            <person name="Alioto T."/>
            <person name="Alexiou K.G."/>
            <person name="Bardil A."/>
            <person name="Barteri F."/>
            <person name="Castanera R."/>
            <person name="Cruz F."/>
            <person name="Dhingra A."/>
            <person name="Duval H."/>
            <person name="Fernandez I Marti A."/>
            <person name="Frias L."/>
            <person name="Galan B."/>
            <person name="Garcia J.L."/>
            <person name="Howad W."/>
            <person name="Gomez-Garrido J."/>
            <person name="Gut M."/>
            <person name="Julca I."/>
            <person name="Morata J."/>
            <person name="Puigdomenech P."/>
            <person name="Ribeca P."/>
            <person name="Rubio Cabetas M.J."/>
            <person name="Vlasova A."/>
            <person name="Wirthensohn M."/>
            <person name="Garcia-Mas J."/>
            <person name="Gabaldon T."/>
            <person name="Casacuberta J.M."/>
            <person name="Arus P."/>
        </authorList>
    </citation>
    <scope>NUCLEOTIDE SEQUENCE [LARGE SCALE GENOMIC DNA]</scope>
    <source>
        <strain evidence="6">cv. Texas</strain>
    </source>
</reference>
<dbReference type="Proteomes" id="UP000327085">
    <property type="component" value="Chromosome 2"/>
</dbReference>
<dbReference type="InParanoid" id="A0A5E4E587"/>
<dbReference type="Gramene" id="VVA10987">
    <property type="protein sequence ID" value="VVA10987"/>
    <property type="gene ID" value="Prudul26B036003"/>
</dbReference>
<evidence type="ECO:0000256" key="3">
    <source>
        <dbReference type="ARBA" id="ARBA00022821"/>
    </source>
</evidence>
<evidence type="ECO:0000256" key="1">
    <source>
        <dbReference type="ARBA" id="ARBA00022737"/>
    </source>
</evidence>
<organism evidence="5 6">
    <name type="scientific">Prunus dulcis</name>
    <name type="common">Almond</name>
    <name type="synonym">Amygdalus dulcis</name>
    <dbReference type="NCBI Taxonomy" id="3755"/>
    <lineage>
        <taxon>Eukaryota</taxon>
        <taxon>Viridiplantae</taxon>
        <taxon>Streptophyta</taxon>
        <taxon>Embryophyta</taxon>
        <taxon>Tracheophyta</taxon>
        <taxon>Spermatophyta</taxon>
        <taxon>Magnoliopsida</taxon>
        <taxon>eudicotyledons</taxon>
        <taxon>Gunneridae</taxon>
        <taxon>Pentapetalae</taxon>
        <taxon>rosids</taxon>
        <taxon>fabids</taxon>
        <taxon>Rosales</taxon>
        <taxon>Rosaceae</taxon>
        <taxon>Amygdaloideae</taxon>
        <taxon>Amygdaleae</taxon>
        <taxon>Prunus</taxon>
    </lineage>
</organism>
<dbReference type="Pfam" id="PF18052">
    <property type="entry name" value="Rx_N"/>
    <property type="match status" value="1"/>
</dbReference>
<feature type="domain" description="Disease resistance N-terminal" evidence="4">
    <location>
        <begin position="5"/>
        <end position="74"/>
    </location>
</feature>
<dbReference type="GO" id="GO:0006952">
    <property type="term" value="P:defense response"/>
    <property type="evidence" value="ECO:0007669"/>
    <property type="project" value="UniProtKB-KW"/>
</dbReference>
<keyword evidence="1" id="KW-0677">Repeat</keyword>
<dbReference type="InterPro" id="IPR038005">
    <property type="entry name" value="RX-like_CC"/>
</dbReference>
<proteinExistence type="predicted"/>
<keyword evidence="3" id="KW-0611">Plant defense</keyword>
<dbReference type="InterPro" id="IPR032675">
    <property type="entry name" value="LRR_dom_sf"/>
</dbReference>